<comment type="cofactor">
    <cofactor evidence="10">
        <name>Mg(2+)</name>
        <dbReference type="ChEBI" id="CHEBI:18420"/>
    </cofactor>
    <text evidence="10">Binds 1 Mg(2+) ion per subunit.</text>
</comment>
<evidence type="ECO:0000256" key="9">
    <source>
        <dbReference type="ARBA" id="ARBA00052017"/>
    </source>
</evidence>
<keyword evidence="7 10" id="KW-0546">Nucleotide metabolism</keyword>
<evidence type="ECO:0000256" key="11">
    <source>
        <dbReference type="RuleBase" id="RU003781"/>
    </source>
</evidence>
<evidence type="ECO:0000256" key="1">
    <source>
        <dbReference type="ARBA" id="ARBA00008023"/>
    </source>
</evidence>
<dbReference type="Pfam" id="PF01725">
    <property type="entry name" value="Ham1p_like"/>
    <property type="match status" value="1"/>
</dbReference>
<dbReference type="GO" id="GO:0005829">
    <property type="term" value="C:cytosol"/>
    <property type="evidence" value="ECO:0007669"/>
    <property type="project" value="TreeGrafter"/>
</dbReference>
<evidence type="ECO:0000256" key="3">
    <source>
        <dbReference type="ARBA" id="ARBA00022723"/>
    </source>
</evidence>
<dbReference type="NCBIfam" id="TIGR00042">
    <property type="entry name" value="RdgB/HAM1 family non-canonical purine NTP pyrophosphatase"/>
    <property type="match status" value="1"/>
</dbReference>
<evidence type="ECO:0000256" key="7">
    <source>
        <dbReference type="ARBA" id="ARBA00023080"/>
    </source>
</evidence>
<dbReference type="InterPro" id="IPR020922">
    <property type="entry name" value="dITP/XTP_pyrophosphatase"/>
</dbReference>
<dbReference type="HAMAP" id="MF_01405">
    <property type="entry name" value="Non_canon_purine_NTPase"/>
    <property type="match status" value="1"/>
</dbReference>
<feature type="binding site" evidence="10">
    <location>
        <position position="76"/>
    </location>
    <ligand>
        <name>Mg(2+)</name>
        <dbReference type="ChEBI" id="CHEBI:18420"/>
    </ligand>
</feature>
<dbReference type="GO" id="GO:0036220">
    <property type="term" value="F:ITP diphosphatase activity"/>
    <property type="evidence" value="ECO:0007669"/>
    <property type="project" value="UniProtKB-UniRule"/>
</dbReference>
<feature type="active site" description="Proton acceptor" evidence="10">
    <location>
        <position position="76"/>
    </location>
</feature>
<evidence type="ECO:0000256" key="6">
    <source>
        <dbReference type="ARBA" id="ARBA00022842"/>
    </source>
</evidence>
<dbReference type="InterPro" id="IPR002637">
    <property type="entry name" value="RdgB/HAM1"/>
</dbReference>
<dbReference type="GO" id="GO:0046872">
    <property type="term" value="F:metal ion binding"/>
    <property type="evidence" value="ECO:0007669"/>
    <property type="project" value="UniProtKB-KW"/>
</dbReference>
<accession>A0A2W7NAU2</accession>
<comment type="caution">
    <text evidence="10">Lacks conserved residue(s) required for the propagation of feature annotation.</text>
</comment>
<dbReference type="EC" id="3.6.1.66" evidence="10"/>
<evidence type="ECO:0000256" key="10">
    <source>
        <dbReference type="HAMAP-Rule" id="MF_01405"/>
    </source>
</evidence>
<sequence>MKQELKRGLELVFATNNLHKLSEIKVLCPSIVTLRSLSELGCDDDIPETGVTLSDNASQKAWYVYQKFGMSCFADDTGLEIEALNGAPGVYSARYAGEMRDALHNMSLVLQQMKGEENRRARFRTVISLIHDGEELQFEGIVNGVITESPMGEKGFGYDPIFMPDGFDATFAQLDLSVKNQVSHRGRAVALLIAHIERMLNGDA</sequence>
<dbReference type="SUPFAM" id="SSF52972">
    <property type="entry name" value="ITPase-like"/>
    <property type="match status" value="1"/>
</dbReference>
<keyword evidence="13" id="KW-1185">Reference proteome</keyword>
<dbReference type="PANTHER" id="PTHR11067">
    <property type="entry name" value="INOSINE TRIPHOSPHATE PYROPHOSPHATASE/HAM1 PROTEIN"/>
    <property type="match status" value="1"/>
</dbReference>
<dbReference type="GO" id="GO:0035870">
    <property type="term" value="F:dITP diphosphatase activity"/>
    <property type="evidence" value="ECO:0007669"/>
    <property type="project" value="UniProtKB-UniRule"/>
</dbReference>
<organism evidence="12 13">
    <name type="scientific">Breznakibacter xylanolyticus</name>
    <dbReference type="NCBI Taxonomy" id="990"/>
    <lineage>
        <taxon>Bacteria</taxon>
        <taxon>Pseudomonadati</taxon>
        <taxon>Bacteroidota</taxon>
        <taxon>Bacteroidia</taxon>
        <taxon>Marinilabiliales</taxon>
        <taxon>Marinilabiliaceae</taxon>
        <taxon>Breznakibacter</taxon>
    </lineage>
</organism>
<feature type="binding site" evidence="10">
    <location>
        <position position="77"/>
    </location>
    <ligand>
        <name>substrate</name>
    </ligand>
</feature>
<dbReference type="CDD" id="cd00515">
    <property type="entry name" value="HAM1"/>
    <property type="match status" value="1"/>
</dbReference>
<evidence type="ECO:0000256" key="8">
    <source>
        <dbReference type="ARBA" id="ARBA00051875"/>
    </source>
</evidence>
<comment type="catalytic activity">
    <reaction evidence="8 10">
        <text>dITP + H2O = dIMP + diphosphate + H(+)</text>
        <dbReference type="Rhea" id="RHEA:28342"/>
        <dbReference type="ChEBI" id="CHEBI:15377"/>
        <dbReference type="ChEBI" id="CHEBI:15378"/>
        <dbReference type="ChEBI" id="CHEBI:33019"/>
        <dbReference type="ChEBI" id="CHEBI:61194"/>
        <dbReference type="ChEBI" id="CHEBI:61382"/>
        <dbReference type="EC" id="3.6.1.66"/>
    </reaction>
</comment>
<evidence type="ECO:0000256" key="2">
    <source>
        <dbReference type="ARBA" id="ARBA00011738"/>
    </source>
</evidence>
<feature type="binding site" evidence="10">
    <location>
        <position position="179"/>
    </location>
    <ligand>
        <name>substrate</name>
    </ligand>
</feature>
<keyword evidence="3 10" id="KW-0479">Metal-binding</keyword>
<evidence type="ECO:0000313" key="13">
    <source>
        <dbReference type="Proteomes" id="UP000249239"/>
    </source>
</evidence>
<evidence type="ECO:0000256" key="5">
    <source>
        <dbReference type="ARBA" id="ARBA00022801"/>
    </source>
</evidence>
<feature type="binding site" evidence="10">
    <location>
        <begin position="156"/>
        <end position="159"/>
    </location>
    <ligand>
        <name>substrate</name>
    </ligand>
</feature>
<dbReference type="FunFam" id="3.90.950.10:FF:000001">
    <property type="entry name" value="dITP/XTP pyrophosphatase"/>
    <property type="match status" value="1"/>
</dbReference>
<name>A0A2W7NAU2_9BACT</name>
<comment type="function">
    <text evidence="10">Pyrophosphatase that catalyzes the hydrolysis of nucleoside triphosphates to their monophosphate derivatives, with a high preference for the non-canonical purine nucleotides XTP (xanthosine triphosphate), dITP (deoxyinosine triphosphate) and ITP. Seems to function as a house-cleaning enzyme that removes non-canonical purine nucleotides from the nucleotide pool, thus preventing their incorporation into DNA/RNA and avoiding chromosomal lesions.</text>
</comment>
<comment type="similarity">
    <text evidence="1 10 11">Belongs to the HAM1 NTPase family.</text>
</comment>
<comment type="catalytic activity">
    <reaction evidence="9 10">
        <text>XTP + H2O = XMP + diphosphate + H(+)</text>
        <dbReference type="Rhea" id="RHEA:28610"/>
        <dbReference type="ChEBI" id="CHEBI:15377"/>
        <dbReference type="ChEBI" id="CHEBI:15378"/>
        <dbReference type="ChEBI" id="CHEBI:33019"/>
        <dbReference type="ChEBI" id="CHEBI:57464"/>
        <dbReference type="ChEBI" id="CHEBI:61314"/>
        <dbReference type="EC" id="3.6.1.66"/>
    </reaction>
</comment>
<dbReference type="Proteomes" id="UP000249239">
    <property type="component" value="Unassembled WGS sequence"/>
</dbReference>
<protein>
    <recommendedName>
        <fullName evidence="10">dITP/XTP pyrophosphatase</fullName>
        <ecNumber evidence="10">3.6.1.66</ecNumber>
    </recommendedName>
    <alternativeName>
        <fullName evidence="10">Non-canonical purine NTP pyrophosphatase</fullName>
    </alternativeName>
    <alternativeName>
        <fullName evidence="10">Non-standard purine NTP pyrophosphatase</fullName>
    </alternativeName>
    <alternativeName>
        <fullName evidence="10">Nucleoside-triphosphate diphosphatase</fullName>
    </alternativeName>
    <alternativeName>
        <fullName evidence="10">Nucleoside-triphosphate pyrophosphatase</fullName>
        <shortName evidence="10">NTPase</shortName>
    </alternativeName>
</protein>
<dbReference type="GO" id="GO:0036222">
    <property type="term" value="F:XTP diphosphatase activity"/>
    <property type="evidence" value="ECO:0007669"/>
    <property type="project" value="UniProtKB-UniRule"/>
</dbReference>
<comment type="catalytic activity">
    <reaction evidence="10">
        <text>ITP + H2O = IMP + diphosphate + H(+)</text>
        <dbReference type="Rhea" id="RHEA:29399"/>
        <dbReference type="ChEBI" id="CHEBI:15377"/>
        <dbReference type="ChEBI" id="CHEBI:15378"/>
        <dbReference type="ChEBI" id="CHEBI:33019"/>
        <dbReference type="ChEBI" id="CHEBI:58053"/>
        <dbReference type="ChEBI" id="CHEBI:61402"/>
        <dbReference type="EC" id="3.6.1.66"/>
    </reaction>
</comment>
<comment type="caution">
    <text evidence="12">The sequence shown here is derived from an EMBL/GenBank/DDBJ whole genome shotgun (WGS) entry which is preliminary data.</text>
</comment>
<keyword evidence="5 10" id="KW-0378">Hydrolase</keyword>
<dbReference type="EMBL" id="QKZK01000012">
    <property type="protein sequence ID" value="PZX16763.1"/>
    <property type="molecule type" value="Genomic_DNA"/>
</dbReference>
<gene>
    <name evidence="12" type="ORF">LX69_01833</name>
</gene>
<evidence type="ECO:0000256" key="4">
    <source>
        <dbReference type="ARBA" id="ARBA00022741"/>
    </source>
</evidence>
<feature type="binding site" evidence="10">
    <location>
        <begin position="15"/>
        <end position="20"/>
    </location>
    <ligand>
        <name>substrate</name>
    </ligand>
</feature>
<dbReference type="GO" id="GO:0009117">
    <property type="term" value="P:nucleotide metabolic process"/>
    <property type="evidence" value="ECO:0007669"/>
    <property type="project" value="UniProtKB-KW"/>
</dbReference>
<dbReference type="InterPro" id="IPR029001">
    <property type="entry name" value="ITPase-like_fam"/>
</dbReference>
<comment type="subunit">
    <text evidence="2 10">Homodimer.</text>
</comment>
<dbReference type="GO" id="GO:0017111">
    <property type="term" value="F:ribonucleoside triphosphate phosphatase activity"/>
    <property type="evidence" value="ECO:0007669"/>
    <property type="project" value="InterPro"/>
</dbReference>
<keyword evidence="6 10" id="KW-0460">Magnesium</keyword>
<dbReference type="Gene3D" id="3.90.950.10">
    <property type="match status" value="1"/>
</dbReference>
<feature type="binding site" evidence="10">
    <location>
        <begin position="184"/>
        <end position="185"/>
    </location>
    <ligand>
        <name>substrate</name>
    </ligand>
</feature>
<proteinExistence type="inferred from homology"/>
<dbReference type="GO" id="GO:0009146">
    <property type="term" value="P:purine nucleoside triphosphate catabolic process"/>
    <property type="evidence" value="ECO:0007669"/>
    <property type="project" value="UniProtKB-UniRule"/>
</dbReference>
<dbReference type="GO" id="GO:0000166">
    <property type="term" value="F:nucleotide binding"/>
    <property type="evidence" value="ECO:0007669"/>
    <property type="project" value="UniProtKB-KW"/>
</dbReference>
<reference evidence="12 13" key="1">
    <citation type="submission" date="2018-06" db="EMBL/GenBank/DDBJ databases">
        <title>Genomic Encyclopedia of Archaeal and Bacterial Type Strains, Phase II (KMG-II): from individual species to whole genera.</title>
        <authorList>
            <person name="Goeker M."/>
        </authorList>
    </citation>
    <scope>NUCLEOTIDE SEQUENCE [LARGE SCALE GENOMIC DNA]</scope>
    <source>
        <strain evidence="12 13">DSM 6779</strain>
    </source>
</reference>
<dbReference type="AlphaFoldDB" id="A0A2W7NAU2"/>
<dbReference type="PANTHER" id="PTHR11067:SF9">
    <property type="entry name" value="INOSINE TRIPHOSPHATE PYROPHOSPHATASE"/>
    <property type="match status" value="1"/>
</dbReference>
<dbReference type="RefSeq" id="WP_185741707.1">
    <property type="nucleotide sequence ID" value="NZ_QKZK01000012.1"/>
</dbReference>
<keyword evidence="4 10" id="KW-0547">Nucleotide-binding</keyword>
<evidence type="ECO:0000313" key="12">
    <source>
        <dbReference type="EMBL" id="PZX16763.1"/>
    </source>
</evidence>